<name>A0A1H6AAA6_9PSEU</name>
<sequence length="281" mass="29818">MRHDRASGGTPASSREERLATRGHVQEDPEDRILEQRPGLRPSGVVRAYVTMLGVMGGALAAASVASTHEAQASGHLEGLDGGITPVASIGHIIADGPAPTPASPNLLPAQSASGEHDELAGLNKSLRLDEERAAAEAEAARQREAAEREALRNRVVWPVAGRITSMPGARWGTTHYGLDIANRIGTPIHAVKRGVVIDAGPASGFGLWVRLRHSDGTTTVYGHINRALVRKGQRVDAGDVIAEVGNRGQSTGPHLHFEVWDASSRKVNPYAWLRNNGARA</sequence>
<feature type="domain" description="M23ase beta-sheet core" evidence="3">
    <location>
        <begin position="175"/>
        <end position="270"/>
    </location>
</feature>
<feature type="compositionally biased region" description="Basic and acidic residues" evidence="2">
    <location>
        <begin position="14"/>
        <end position="35"/>
    </location>
</feature>
<reference evidence="6 7" key="1">
    <citation type="submission" date="2016-10" db="EMBL/GenBank/DDBJ databases">
        <authorList>
            <person name="Varghese N."/>
            <person name="Submissions S."/>
        </authorList>
    </citation>
    <scope>NUCLEOTIDE SEQUENCE [LARGE SCALE GENOMIC DNA]</scope>
    <source>
        <strain evidence="7">ATCC 20501</strain>
        <strain evidence="5 6">CGMCC 4.3529</strain>
    </source>
</reference>
<evidence type="ECO:0000313" key="7">
    <source>
        <dbReference type="Proteomes" id="UP000236729"/>
    </source>
</evidence>
<dbReference type="InterPro" id="IPR016047">
    <property type="entry name" value="M23ase_b-sheet_dom"/>
</dbReference>
<feature type="region of interest" description="Disordered" evidence="2">
    <location>
        <begin position="1"/>
        <end position="39"/>
    </location>
</feature>
<accession>A0A1I2BA63</accession>
<keyword evidence="6" id="KW-1185">Reference proteome</keyword>
<dbReference type="CDD" id="cd12797">
    <property type="entry name" value="M23_peptidase"/>
    <property type="match status" value="1"/>
</dbReference>
<dbReference type="AlphaFoldDB" id="A0A1H6AAA6"/>
<organism evidence="4 7">
    <name type="scientific">Saccharopolyspora kobensis</name>
    <dbReference type="NCBI Taxonomy" id="146035"/>
    <lineage>
        <taxon>Bacteria</taxon>
        <taxon>Bacillati</taxon>
        <taxon>Actinomycetota</taxon>
        <taxon>Actinomycetes</taxon>
        <taxon>Pseudonocardiales</taxon>
        <taxon>Pseudonocardiaceae</taxon>
        <taxon>Saccharopolyspora</taxon>
    </lineage>
</organism>
<reference evidence="4" key="2">
    <citation type="submission" date="2016-10" db="EMBL/GenBank/DDBJ databases">
        <authorList>
            <person name="de Groot N.N."/>
        </authorList>
    </citation>
    <scope>NUCLEOTIDE SEQUENCE [LARGE SCALE GENOMIC DNA]</scope>
    <source>
        <strain evidence="4">ATCC 20501</strain>
    </source>
</reference>
<evidence type="ECO:0000259" key="3">
    <source>
        <dbReference type="Pfam" id="PF01551"/>
    </source>
</evidence>
<dbReference type="EMBL" id="FNVB01000003">
    <property type="protein sequence ID" value="SEG45292.1"/>
    <property type="molecule type" value="Genomic_DNA"/>
</dbReference>
<dbReference type="Gene3D" id="2.70.70.10">
    <property type="entry name" value="Glucose Permease (Domain IIA)"/>
    <property type="match status" value="1"/>
</dbReference>
<keyword evidence="1" id="KW-0175">Coiled coil</keyword>
<feature type="coiled-coil region" evidence="1">
    <location>
        <begin position="124"/>
        <end position="155"/>
    </location>
</feature>
<evidence type="ECO:0000256" key="2">
    <source>
        <dbReference type="SAM" id="MobiDB-lite"/>
    </source>
</evidence>
<gene>
    <name evidence="4" type="ORF">SAMN02982929_02212</name>
    <name evidence="5" type="ORF">SAMN05216506_11246</name>
</gene>
<evidence type="ECO:0000256" key="1">
    <source>
        <dbReference type="SAM" id="Coils"/>
    </source>
</evidence>
<proteinExistence type="predicted"/>
<dbReference type="RefSeq" id="WP_235863756.1">
    <property type="nucleotide sequence ID" value="NZ_FNVB01000003.1"/>
</dbReference>
<dbReference type="Proteomes" id="UP000236729">
    <property type="component" value="Unassembled WGS sequence"/>
</dbReference>
<dbReference type="PANTHER" id="PTHR21666">
    <property type="entry name" value="PEPTIDASE-RELATED"/>
    <property type="match status" value="1"/>
</dbReference>
<feature type="region of interest" description="Disordered" evidence="2">
    <location>
        <begin position="98"/>
        <end position="117"/>
    </location>
</feature>
<dbReference type="InterPro" id="IPR011055">
    <property type="entry name" value="Dup_hybrid_motif"/>
</dbReference>
<evidence type="ECO:0000313" key="6">
    <source>
        <dbReference type="Proteomes" id="UP000199690"/>
    </source>
</evidence>
<dbReference type="Pfam" id="PF01551">
    <property type="entry name" value="Peptidase_M23"/>
    <property type="match status" value="1"/>
</dbReference>
<evidence type="ECO:0000313" key="4">
    <source>
        <dbReference type="EMBL" id="SEG45292.1"/>
    </source>
</evidence>
<dbReference type="InterPro" id="IPR050570">
    <property type="entry name" value="Cell_wall_metabolism_enzyme"/>
</dbReference>
<accession>A0A1H6AAA6</accession>
<dbReference type="SUPFAM" id="SSF51261">
    <property type="entry name" value="Duplicated hybrid motif"/>
    <property type="match status" value="1"/>
</dbReference>
<dbReference type="Proteomes" id="UP000199690">
    <property type="component" value="Unassembled WGS sequence"/>
</dbReference>
<dbReference type="SMR" id="A0A1H6AAA6"/>
<protein>
    <submittedName>
        <fullName evidence="4">Peptidase family M23</fullName>
    </submittedName>
</protein>
<dbReference type="EMBL" id="FOME01000012">
    <property type="protein sequence ID" value="SFE52788.1"/>
    <property type="molecule type" value="Genomic_DNA"/>
</dbReference>
<dbReference type="PANTHER" id="PTHR21666:SF270">
    <property type="entry name" value="MUREIN HYDROLASE ACTIVATOR ENVC"/>
    <property type="match status" value="1"/>
</dbReference>
<evidence type="ECO:0000313" key="5">
    <source>
        <dbReference type="EMBL" id="SFE52788.1"/>
    </source>
</evidence>
<dbReference type="GO" id="GO:0004222">
    <property type="term" value="F:metalloendopeptidase activity"/>
    <property type="evidence" value="ECO:0007669"/>
    <property type="project" value="TreeGrafter"/>
</dbReference>